<reference evidence="2" key="1">
    <citation type="submission" date="2014-09" db="EMBL/GenBank/DDBJ databases">
        <authorList>
            <person name="Magalhaes I.L.F."/>
            <person name="Oliveira U."/>
            <person name="Santos F.R."/>
            <person name="Vidigal T.H.D.A."/>
            <person name="Brescovit A.D."/>
            <person name="Santos A.J."/>
        </authorList>
    </citation>
    <scope>NUCLEOTIDE SEQUENCE</scope>
    <source>
        <tissue evidence="2">Shoot tissue taken approximately 20 cm above the soil surface</tissue>
    </source>
</reference>
<evidence type="ECO:0000313" key="2">
    <source>
        <dbReference type="EMBL" id="JAE25559.1"/>
    </source>
</evidence>
<feature type="compositionally biased region" description="Polar residues" evidence="1">
    <location>
        <begin position="27"/>
        <end position="38"/>
    </location>
</feature>
<evidence type="ECO:0000256" key="1">
    <source>
        <dbReference type="SAM" id="MobiDB-lite"/>
    </source>
</evidence>
<organism evidence="2">
    <name type="scientific">Arundo donax</name>
    <name type="common">Giant reed</name>
    <name type="synonym">Donax arundinaceus</name>
    <dbReference type="NCBI Taxonomy" id="35708"/>
    <lineage>
        <taxon>Eukaryota</taxon>
        <taxon>Viridiplantae</taxon>
        <taxon>Streptophyta</taxon>
        <taxon>Embryophyta</taxon>
        <taxon>Tracheophyta</taxon>
        <taxon>Spermatophyta</taxon>
        <taxon>Magnoliopsida</taxon>
        <taxon>Liliopsida</taxon>
        <taxon>Poales</taxon>
        <taxon>Poaceae</taxon>
        <taxon>PACMAD clade</taxon>
        <taxon>Arundinoideae</taxon>
        <taxon>Arundineae</taxon>
        <taxon>Arundo</taxon>
    </lineage>
</organism>
<dbReference type="AlphaFoldDB" id="A0A0A9GQ80"/>
<dbReference type="EMBL" id="GBRH01172337">
    <property type="protein sequence ID" value="JAE25559.1"/>
    <property type="molecule type" value="Transcribed_RNA"/>
</dbReference>
<feature type="region of interest" description="Disordered" evidence="1">
    <location>
        <begin position="1"/>
        <end position="48"/>
    </location>
</feature>
<accession>A0A0A9GQ80</accession>
<reference evidence="2" key="2">
    <citation type="journal article" date="2015" name="Data Brief">
        <title>Shoot transcriptome of the giant reed, Arundo donax.</title>
        <authorList>
            <person name="Barrero R.A."/>
            <person name="Guerrero F.D."/>
            <person name="Moolhuijzen P."/>
            <person name="Goolsby J.A."/>
            <person name="Tidwell J."/>
            <person name="Bellgard S.E."/>
            <person name="Bellgard M.I."/>
        </authorList>
    </citation>
    <scope>NUCLEOTIDE SEQUENCE</scope>
    <source>
        <tissue evidence="2">Shoot tissue taken approximately 20 cm above the soil surface</tissue>
    </source>
</reference>
<name>A0A0A9GQ80_ARUDO</name>
<sequence>MQALAGVPMMRAHSHPPHPSMEPARRSSASCTQQNQTPVRKIKQSHRP</sequence>
<protein>
    <submittedName>
        <fullName evidence="2">Uncharacterized protein</fullName>
    </submittedName>
</protein>
<proteinExistence type="predicted"/>